<dbReference type="EMBL" id="MFTP01000019">
    <property type="protein sequence ID" value="OGI65407.1"/>
    <property type="molecule type" value="Genomic_DNA"/>
</dbReference>
<name>A0A1F6V6W7_9BACT</name>
<evidence type="ECO:0008006" key="3">
    <source>
        <dbReference type="Google" id="ProtNLM"/>
    </source>
</evidence>
<gene>
    <name evidence="1" type="ORF">A2647_02770</name>
</gene>
<organism evidence="1 2">
    <name type="scientific">Candidatus Nomurabacteria bacterium RIFCSPHIGHO2_01_FULL_40_24b</name>
    <dbReference type="NCBI Taxonomy" id="1801739"/>
    <lineage>
        <taxon>Bacteria</taxon>
        <taxon>Candidatus Nomuraibacteriota</taxon>
    </lineage>
</organism>
<evidence type="ECO:0000313" key="1">
    <source>
        <dbReference type="EMBL" id="OGI65407.1"/>
    </source>
</evidence>
<comment type="caution">
    <text evidence="1">The sequence shown here is derived from an EMBL/GenBank/DDBJ whole genome shotgun (WGS) entry which is preliminary data.</text>
</comment>
<reference evidence="1 2" key="1">
    <citation type="journal article" date="2016" name="Nat. Commun.">
        <title>Thousands of microbial genomes shed light on interconnected biogeochemical processes in an aquifer system.</title>
        <authorList>
            <person name="Anantharaman K."/>
            <person name="Brown C.T."/>
            <person name="Hug L.A."/>
            <person name="Sharon I."/>
            <person name="Castelle C.J."/>
            <person name="Probst A.J."/>
            <person name="Thomas B.C."/>
            <person name="Singh A."/>
            <person name="Wilkins M.J."/>
            <person name="Karaoz U."/>
            <person name="Brodie E.L."/>
            <person name="Williams K.H."/>
            <person name="Hubbard S.S."/>
            <person name="Banfield J.F."/>
        </authorList>
    </citation>
    <scope>NUCLEOTIDE SEQUENCE [LARGE SCALE GENOMIC DNA]</scope>
</reference>
<dbReference type="Gene3D" id="3.30.1490.300">
    <property type="match status" value="1"/>
</dbReference>
<evidence type="ECO:0000313" key="2">
    <source>
        <dbReference type="Proteomes" id="UP000177370"/>
    </source>
</evidence>
<sequence length="397" mass="44876">MGIFTKAEKEGELVALFDIRSSSVGGALFRVQKSGIPKIILSFREPIIFKKTIDINRFVLSIIKPLNIIADKISTAGIGVPERIFCILSSPWFVSQTRIINLKKNTPFTVTTKLIDDLIKKEINIFEEEHLAKYTEKGNKIRLIELKNIKTMLNGYETANPLDQKSKELEITVFISMSPEQVLSKIEEAVKRYFHRGNIKFVSFALSSFAVVRDMFINQENFLLIDVGGEVTDISMIKKNVLRESISFPLGQNFIIRGVASALGSTLGEAESLISLLQDEHGDASTEKKLNPIIDKLKMEWLKKFQEALANISRDISIPATIFLSTEMGFADFFGKTIKTEQFNQYTLTESKFEITFLDTETLHGIATFDKSAIRDPFIIIDSVYINRFLIHSASPR</sequence>
<accession>A0A1F6V6W7</accession>
<protein>
    <recommendedName>
        <fullName evidence="3">SHS2 domain-containing protein</fullName>
    </recommendedName>
</protein>
<dbReference type="AlphaFoldDB" id="A0A1F6V6W7"/>
<dbReference type="Gene3D" id="3.30.420.40">
    <property type="match status" value="2"/>
</dbReference>
<proteinExistence type="predicted"/>
<dbReference type="Proteomes" id="UP000177370">
    <property type="component" value="Unassembled WGS sequence"/>
</dbReference>